<dbReference type="Proteomes" id="UP001595773">
    <property type="component" value="Unassembled WGS sequence"/>
</dbReference>
<reference evidence="3" key="1">
    <citation type="journal article" date="2019" name="Int. J. Syst. Evol. Microbiol.">
        <title>The Global Catalogue of Microorganisms (GCM) 10K type strain sequencing project: providing services to taxonomists for standard genome sequencing and annotation.</title>
        <authorList>
            <consortium name="The Broad Institute Genomics Platform"/>
            <consortium name="The Broad Institute Genome Sequencing Center for Infectious Disease"/>
            <person name="Wu L."/>
            <person name="Ma J."/>
        </authorList>
    </citation>
    <scope>NUCLEOTIDE SEQUENCE [LARGE SCALE GENOMIC DNA]</scope>
    <source>
        <strain evidence="3">CGMCC 1.10698</strain>
    </source>
</reference>
<feature type="transmembrane region" description="Helical" evidence="1">
    <location>
        <begin position="48"/>
        <end position="67"/>
    </location>
</feature>
<dbReference type="RefSeq" id="WP_230067980.1">
    <property type="nucleotide sequence ID" value="NZ_BAABLL010000006.1"/>
</dbReference>
<feature type="transmembrane region" description="Helical" evidence="1">
    <location>
        <begin position="25"/>
        <end position="43"/>
    </location>
</feature>
<keyword evidence="1" id="KW-1133">Transmembrane helix</keyword>
<name>A0ABV8R1D2_9MICC</name>
<keyword evidence="1" id="KW-0812">Transmembrane</keyword>
<evidence type="ECO:0000313" key="2">
    <source>
        <dbReference type="EMBL" id="MFC4265938.1"/>
    </source>
</evidence>
<comment type="caution">
    <text evidence="2">The sequence shown here is derived from an EMBL/GenBank/DDBJ whole genome shotgun (WGS) entry which is preliminary data.</text>
</comment>
<keyword evidence="1" id="KW-0472">Membrane</keyword>
<protein>
    <submittedName>
        <fullName evidence="2">DUF3093 domain-containing protein</fullName>
    </submittedName>
</protein>
<proteinExistence type="predicted"/>
<gene>
    <name evidence="2" type="ORF">ACFOW9_10040</name>
</gene>
<accession>A0ABV8R1D2</accession>
<evidence type="ECO:0000256" key="1">
    <source>
        <dbReference type="SAM" id="Phobius"/>
    </source>
</evidence>
<dbReference type="InterPro" id="IPR021443">
    <property type="entry name" value="DUF3093"/>
</dbReference>
<dbReference type="Pfam" id="PF11292">
    <property type="entry name" value="DUF3093"/>
    <property type="match status" value="1"/>
</dbReference>
<evidence type="ECO:0000313" key="3">
    <source>
        <dbReference type="Proteomes" id="UP001595773"/>
    </source>
</evidence>
<organism evidence="2 3">
    <name type="scientific">Arthrobacter cryoconiti</name>
    <dbReference type="NCBI Taxonomy" id="748907"/>
    <lineage>
        <taxon>Bacteria</taxon>
        <taxon>Bacillati</taxon>
        <taxon>Actinomycetota</taxon>
        <taxon>Actinomycetes</taxon>
        <taxon>Micrococcales</taxon>
        <taxon>Micrococcaceae</taxon>
        <taxon>Arthrobacter</taxon>
    </lineage>
</organism>
<dbReference type="EMBL" id="JBHSCQ010000016">
    <property type="protein sequence ID" value="MFC4265938.1"/>
    <property type="molecule type" value="Genomic_DNA"/>
</dbReference>
<keyword evidence="3" id="KW-1185">Reference proteome</keyword>
<sequence>MSSEQALNATPVSTARYTEKLWPNFWAWVIVVGLSAAGILIFIPISKFAGMTAFFGMLVIQSLLLVLSTPKIEVTEQTLQVGRAVIEHGDIGAVTVFHGDDATAQRGVKLNGLAYLCIRGWIKPVVKIEVTDPADRTPYWLTSSRNPERLAAALLAQKHS</sequence>